<reference evidence="5 6" key="1">
    <citation type="submission" date="2016-05" db="EMBL/GenBank/DDBJ databases">
        <title>Nuclear genome of Blastocystis sp. subtype 1 NandII.</title>
        <authorList>
            <person name="Gentekaki E."/>
            <person name="Curtis B."/>
            <person name="Stairs C."/>
            <person name="Eme L."/>
            <person name="Herman E."/>
            <person name="Klimes V."/>
            <person name="Arias M.C."/>
            <person name="Elias M."/>
            <person name="Hilliou F."/>
            <person name="Klute M."/>
            <person name="Malik S.-B."/>
            <person name="Pightling A."/>
            <person name="Rachubinski R."/>
            <person name="Salas D."/>
            <person name="Schlacht A."/>
            <person name="Suga H."/>
            <person name="Archibald J."/>
            <person name="Ball S.G."/>
            <person name="Clark G."/>
            <person name="Dacks J."/>
            <person name="Van Der Giezen M."/>
            <person name="Tsaousis A."/>
            <person name="Roger A."/>
        </authorList>
    </citation>
    <scope>NUCLEOTIDE SEQUENCE [LARGE SCALE GENOMIC DNA]</scope>
    <source>
        <strain evidence="6">ATCC 50177 / NandII</strain>
    </source>
</reference>
<keyword evidence="3" id="KW-0813">Transport</keyword>
<dbReference type="STRING" id="478820.A0A196SGK4"/>
<dbReference type="GO" id="GO:0005643">
    <property type="term" value="C:nuclear pore"/>
    <property type="evidence" value="ECO:0007669"/>
    <property type="project" value="InterPro"/>
</dbReference>
<dbReference type="PANTHER" id="PTHR31344:SF0">
    <property type="entry name" value="NUCLEAR PORE COMPLEX PROTEIN NUP205"/>
    <property type="match status" value="1"/>
</dbReference>
<comment type="similarity">
    <text evidence="2">Belongs to the NUP186/NUP192/NUP205 family.</text>
</comment>
<accession>A0A196SGK4</accession>
<sequence>MEEIEQVATKMHINTNELVYFLVCAKLPCYISKVDKALRRSFVEAAVSLYYLERYYLVASISNVFELYSHVDPSSPAPSARDKFILSIVPHLRQNAVVKSIISLLEADVTALSACAYQTVKVVVDEAQMLLRSLLFLFSFSIITPTEFAAVLGFSEKASAQYQTVYRTRKEELFRIDAIATLEAHSHVVVVAALLRQPVVAGGAVWDPAEALRFVRQLKDARESVCSVVMSFVLAVFALRCEQLKREDARECRGMLRHCMKRGVFSKLYRDALLLAMHSNDKAYQRILFLLLYELALQYLQVQAAQWHTIVSKQFVLYEQTGKEPSDKADGLETLVYFIQFVLFHLPGLQVTLSGNSVEENILAYFCTMLSDRLRAEPYLFNTYIYLLAAIAGTSSASADAVYEFIEKAPSEHVSWPIMVNALNEAERLLQSEGAQRGLLDPDLTGFIAILTLLANIIRRSTACPTIRSSLQANTIEVCLKLLHQPLHVALKARLCQVLAAIAREECYAELILKQLEYGRILNIDPAVGIASAMPGVGAYATGSANNPDNTTGTAGTAGSVSGACTGGIAWELEAVEAGAQAYPLSTSFLELVLALFRTLGSKRLLRSAVFPSVMRFAIHNVFLRSGERSYLTIRSGERWYAERLCCELMTAAVKMMNEAGEDALVEERAWLVTAELLRGGELLRRLLAIPQLELSHTVLSMKHLLSDCISDASVLVDFGLVDAYPCQVALLRQAMVLLSHLLTVTSETISRVGLRYQAAAASSLVSALASHLLTDSAATVALLLHLADASEPFLQLLAARILRLLANQLQTSLFLAVFDSFPAEAAAIRHACNDLAVATLFAARPDTFPPGAAQSDTQFDAQSDIQSDAQIDAQIDALEEVDGSRLRAETCRVLLDLLVAHAAAEFPSVTSTLLALPQSLVAARQENSLQSLLGSCLTFLAYPALVCDHPVLAAKIARLLFLLCSHRESLVLPELCLTLVTRQTLTHLLTAMPFFLARTSPQRRTDSLGFYQLVAFALKTLTLVLFHQKRLALALQLLTDELQDILEYNDGIRRYFDTSSPKPSTSPLLDALALLDQSYGEPANMPAYLNDCTEGCWVQRALGATPFVQVDLLKLARSIERLASANGGTYEQCAGVVLEGTAWTRAWNETMEIEATKCFVFEAACGLLHLILIENKEVIARLPRFAAAPCELHVALLQALLTLMAHSQTAGRSYLHALARLVVDVLALLARTPGAVIPPFTLETLFTQLAQLLLSPHVQQRFDQAACELRSLLYLALLAFLTFVTQRDFQAFLVQPVTAVLPLLVPSLLEDTGLNDLQGRAAALALLTLLYESEVGPEVEKLVLAREDVLKCLIRVAEVVDMPVLADDAVGRQQREVVLRTVALLTVIASSSTGALALLDLSLFHTLAHCPLLLLGNPPNYAVYPGKLAPSQRNALRLLLRAAFRLVLTVVESVGRFRSLREELLMVVRSTVNVSLVILEDREPDAMLAREVFALYEAMCMLVVDEKGEVPDDLKGLRQAICSKMEEWRKWKEEQTQKKDN</sequence>
<organism evidence="5 6">
    <name type="scientific">Blastocystis sp. subtype 1 (strain ATCC 50177 / NandII)</name>
    <dbReference type="NCBI Taxonomy" id="478820"/>
    <lineage>
        <taxon>Eukaryota</taxon>
        <taxon>Sar</taxon>
        <taxon>Stramenopiles</taxon>
        <taxon>Bigyra</taxon>
        <taxon>Opalozoa</taxon>
        <taxon>Opalinata</taxon>
        <taxon>Blastocystidae</taxon>
        <taxon>Blastocystis</taxon>
    </lineage>
</organism>
<dbReference type="OrthoDB" id="2019644at2759"/>
<gene>
    <name evidence="5" type="ORF">AV274_2133</name>
</gene>
<name>A0A196SGK4_BLAHN</name>
<evidence type="ECO:0000256" key="4">
    <source>
        <dbReference type="ARBA" id="ARBA00023242"/>
    </source>
</evidence>
<evidence type="ECO:0000256" key="1">
    <source>
        <dbReference type="ARBA" id="ARBA00004123"/>
    </source>
</evidence>
<keyword evidence="6" id="KW-1185">Reference proteome</keyword>
<dbReference type="InterPro" id="IPR016024">
    <property type="entry name" value="ARM-type_fold"/>
</dbReference>
<comment type="subcellular location">
    <subcellularLocation>
        <location evidence="1">Nucleus</location>
    </subcellularLocation>
</comment>
<keyword evidence="4" id="KW-0539">Nucleus</keyword>
<comment type="caution">
    <text evidence="5">The sequence shown here is derived from an EMBL/GenBank/DDBJ whole genome shotgun (WGS) entry which is preliminary data.</text>
</comment>
<dbReference type="InterPro" id="IPR021827">
    <property type="entry name" value="Nup186/Nup192/Nup205"/>
</dbReference>
<evidence type="ECO:0000313" key="6">
    <source>
        <dbReference type="Proteomes" id="UP000078348"/>
    </source>
</evidence>
<dbReference type="SUPFAM" id="SSF48371">
    <property type="entry name" value="ARM repeat"/>
    <property type="match status" value="1"/>
</dbReference>
<dbReference type="Proteomes" id="UP000078348">
    <property type="component" value="Unassembled WGS sequence"/>
</dbReference>
<dbReference type="EMBL" id="LXWW01000096">
    <property type="protein sequence ID" value="OAO16190.1"/>
    <property type="molecule type" value="Genomic_DNA"/>
</dbReference>
<evidence type="ECO:0000313" key="5">
    <source>
        <dbReference type="EMBL" id="OAO16190.1"/>
    </source>
</evidence>
<evidence type="ECO:0000256" key="3">
    <source>
        <dbReference type="ARBA" id="ARBA00022448"/>
    </source>
</evidence>
<dbReference type="PANTHER" id="PTHR31344">
    <property type="entry name" value="NUCLEAR PORE COMPLEX PROTEIN NUP205"/>
    <property type="match status" value="1"/>
</dbReference>
<evidence type="ECO:0000256" key="2">
    <source>
        <dbReference type="ARBA" id="ARBA00005892"/>
    </source>
</evidence>
<proteinExistence type="inferred from homology"/>
<protein>
    <submittedName>
        <fullName evidence="5">Uncharacterized protein</fullName>
    </submittedName>
</protein>